<feature type="region of interest" description="Disordered" evidence="8">
    <location>
        <begin position="103"/>
        <end position="161"/>
    </location>
</feature>
<dbReference type="EMBL" id="KZ819669">
    <property type="protein sequence ID" value="PWN27025.1"/>
    <property type="molecule type" value="Genomic_DNA"/>
</dbReference>
<dbReference type="InterPro" id="IPR036322">
    <property type="entry name" value="WD40_repeat_dom_sf"/>
</dbReference>
<evidence type="ECO:0000256" key="4">
    <source>
        <dbReference type="ARBA" id="ARBA00022723"/>
    </source>
</evidence>
<comment type="similarity">
    <text evidence="1">Belongs to the peptidase M20A family.</text>
</comment>
<evidence type="ECO:0000256" key="2">
    <source>
        <dbReference type="ARBA" id="ARBA00022574"/>
    </source>
</evidence>
<accession>A0A316UV86</accession>
<dbReference type="Proteomes" id="UP000245884">
    <property type="component" value="Unassembled WGS sequence"/>
</dbReference>
<dbReference type="Gene3D" id="3.40.630.10">
    <property type="entry name" value="Zn peptidases"/>
    <property type="match status" value="2"/>
</dbReference>
<sequence>TTPQLHGHTSSILALEIAPSPRNWLFSASADGTVRIWDTISLECLYVILVQGDDEEDSSVGDVFALRWQKETETLFIGCQNTSLRWCSLAKLPYSNRSRRVRGAKATDAIGRGARSRASGSDDEDEDNELDAISSPATAAAGASSSTSRSSAIPIPTPPLVRPHKFFDSDALRQSNNAATAQALGLSSSYPSRTSSFSGPPSPGPRTPPLSSRMGRYPSHQGSPGPSAPSPVLPAAPNIEAPPAMGADSQKPARTARYMQLGPSCVLPNAHYGYIYALALSSSPSMTSSTTPPLLASGSGDEDVKLWACPTPSSSTASSTSCLELVSTLPGSSTTSGGAVLSLATWGQTTLFAGKQDGGIDVWDLDTRALLRTLEGGHDDDVLCLVAQEGGEDEGDGATLISAGADGRVCRWDAGFRLTQRWNATQHQHGGAGSIQSCRNPLVLATFEARSGLPSASPSSTRRKRVLFYGHYDVITAPSTGGGGSGWRTASPWTLTGQDGYLYGRGVSDDKGPILAVASAIQRLHSRRNLEVDVVMLIEGEEESGSAGFRECLERHKGDIGEVDVVLLSNSYWLDEQTPCVTVGMRGVIKASVTVSKPTRRLGHSTSGSRCDAAGGGGGDGDDVHSGVQGGSLREPMLDLVRLLAHLSDGGQRVLVPGFYEDVASLSTGEIKEYEEIVQVLNENAEKEAGSKSDSSSPSVDSLMARWRYPSLSLHGITSSSASTIKPSSSNTIIPARATAHLSLRLVPNQSLSTVRNQLEQYLHERFDAAQIELTSSGIALPPPPGRNTLTVDVGHEAGWWVADSSSAYTSALRESIRQAWSSSDSPASSSNSPTLPLAIREGGSIPAVSILESFFSAPAVHLPMGQASDSAHLSDERIRLLNLLKGREIVMGWLGRVAAL</sequence>
<dbReference type="Gene3D" id="3.30.70.360">
    <property type="match status" value="2"/>
</dbReference>
<evidence type="ECO:0000256" key="6">
    <source>
        <dbReference type="ARBA" id="ARBA00022801"/>
    </source>
</evidence>
<proteinExistence type="inferred from homology"/>
<gene>
    <name evidence="10" type="ORF">BDZ90DRAFT_214137</name>
</gene>
<feature type="non-terminal residue" evidence="10">
    <location>
        <position position="1"/>
    </location>
</feature>
<dbReference type="SUPFAM" id="SSF53187">
    <property type="entry name" value="Zn-dependent exopeptidases"/>
    <property type="match status" value="1"/>
</dbReference>
<keyword evidence="6" id="KW-0378">Hydrolase</keyword>
<keyword evidence="5" id="KW-0677">Repeat</keyword>
<feature type="region of interest" description="Disordered" evidence="8">
    <location>
        <begin position="599"/>
        <end position="630"/>
    </location>
</feature>
<dbReference type="InterPro" id="IPR017149">
    <property type="entry name" value="GSH_degradosome_Dug2"/>
</dbReference>
<dbReference type="GO" id="GO:0006508">
    <property type="term" value="P:proteolysis"/>
    <property type="evidence" value="ECO:0007669"/>
    <property type="project" value="UniProtKB-KW"/>
</dbReference>
<feature type="repeat" description="WD" evidence="7">
    <location>
        <begin position="5"/>
        <end position="47"/>
    </location>
</feature>
<keyword evidence="4" id="KW-0479">Metal-binding</keyword>
<dbReference type="STRING" id="1569628.A0A316UV86"/>
<dbReference type="GO" id="GO:0046872">
    <property type="term" value="F:metal ion binding"/>
    <property type="evidence" value="ECO:0007669"/>
    <property type="project" value="UniProtKB-KW"/>
</dbReference>
<dbReference type="PANTHER" id="PTHR43270">
    <property type="entry name" value="BETA-ALA-HIS DIPEPTIDASE"/>
    <property type="match status" value="1"/>
</dbReference>
<dbReference type="PANTHER" id="PTHR43270:SF8">
    <property type="entry name" value="DI- AND TRIPEPTIDASE DUG2-RELATED"/>
    <property type="match status" value="1"/>
</dbReference>
<dbReference type="Gene3D" id="2.130.10.10">
    <property type="entry name" value="YVTN repeat-like/Quinoprotein amine dehydrogenase"/>
    <property type="match status" value="2"/>
</dbReference>
<name>A0A316UV86_9BASI</name>
<evidence type="ECO:0000256" key="7">
    <source>
        <dbReference type="PROSITE-ProRule" id="PRU00221"/>
    </source>
</evidence>
<dbReference type="OrthoDB" id="7832001at2759"/>
<dbReference type="RefSeq" id="XP_025361637.1">
    <property type="nucleotide sequence ID" value="XM_025504188.1"/>
</dbReference>
<evidence type="ECO:0000259" key="9">
    <source>
        <dbReference type="Pfam" id="PF07687"/>
    </source>
</evidence>
<evidence type="ECO:0000256" key="5">
    <source>
        <dbReference type="ARBA" id="ARBA00022737"/>
    </source>
</evidence>
<keyword evidence="11" id="KW-1185">Reference proteome</keyword>
<dbReference type="GeneID" id="37026011"/>
<dbReference type="PROSITE" id="PS50294">
    <property type="entry name" value="WD_REPEATS_REGION"/>
    <property type="match status" value="1"/>
</dbReference>
<dbReference type="GO" id="GO:0006751">
    <property type="term" value="P:glutathione catabolic process"/>
    <property type="evidence" value="ECO:0007669"/>
    <property type="project" value="InterPro"/>
</dbReference>
<dbReference type="Pfam" id="PF01546">
    <property type="entry name" value="Peptidase_M20"/>
    <property type="match status" value="1"/>
</dbReference>
<dbReference type="SMART" id="SM00320">
    <property type="entry name" value="WD40"/>
    <property type="match status" value="5"/>
</dbReference>
<dbReference type="AlphaFoldDB" id="A0A316UV86"/>
<dbReference type="InterPro" id="IPR002933">
    <property type="entry name" value="Peptidase_M20"/>
</dbReference>
<evidence type="ECO:0000313" key="10">
    <source>
        <dbReference type="EMBL" id="PWN27025.1"/>
    </source>
</evidence>
<dbReference type="Pfam" id="PF07687">
    <property type="entry name" value="M20_dimer"/>
    <property type="match status" value="1"/>
</dbReference>
<dbReference type="PIRSF" id="PIRSF037237">
    <property type="entry name" value="Peptidase_WD_repeats_DUG2"/>
    <property type="match status" value="1"/>
</dbReference>
<dbReference type="InterPro" id="IPR020472">
    <property type="entry name" value="WD40_PAC1"/>
</dbReference>
<feature type="compositionally biased region" description="Low complexity" evidence="8">
    <location>
        <begin position="132"/>
        <end position="154"/>
    </location>
</feature>
<dbReference type="GO" id="GO:0008233">
    <property type="term" value="F:peptidase activity"/>
    <property type="evidence" value="ECO:0007669"/>
    <property type="project" value="UniProtKB-KW"/>
</dbReference>
<keyword evidence="2 7" id="KW-0853">WD repeat</keyword>
<feature type="region of interest" description="Disordered" evidence="8">
    <location>
        <begin position="182"/>
        <end position="253"/>
    </location>
</feature>
<feature type="compositionally biased region" description="Low complexity" evidence="8">
    <location>
        <begin position="187"/>
        <end position="199"/>
    </location>
</feature>
<evidence type="ECO:0000313" key="11">
    <source>
        <dbReference type="Proteomes" id="UP000245884"/>
    </source>
</evidence>
<dbReference type="InterPro" id="IPR001680">
    <property type="entry name" value="WD40_rpt"/>
</dbReference>
<dbReference type="PROSITE" id="PS50082">
    <property type="entry name" value="WD_REPEATS_2"/>
    <property type="match status" value="1"/>
</dbReference>
<evidence type="ECO:0000256" key="3">
    <source>
        <dbReference type="ARBA" id="ARBA00022670"/>
    </source>
</evidence>
<dbReference type="SUPFAM" id="SSF50978">
    <property type="entry name" value="WD40 repeat-like"/>
    <property type="match status" value="1"/>
</dbReference>
<dbReference type="InterPro" id="IPR015943">
    <property type="entry name" value="WD40/YVTN_repeat-like_dom_sf"/>
</dbReference>
<dbReference type="InterPro" id="IPR011650">
    <property type="entry name" value="Peptidase_M20_dimer"/>
</dbReference>
<keyword evidence="3" id="KW-0645">Protease</keyword>
<dbReference type="InterPro" id="IPR051458">
    <property type="entry name" value="Cyt/Met_Dipeptidase"/>
</dbReference>
<organism evidence="10 11">
    <name type="scientific">Jaminaea rosea</name>
    <dbReference type="NCBI Taxonomy" id="1569628"/>
    <lineage>
        <taxon>Eukaryota</taxon>
        <taxon>Fungi</taxon>
        <taxon>Dikarya</taxon>
        <taxon>Basidiomycota</taxon>
        <taxon>Ustilaginomycotina</taxon>
        <taxon>Exobasidiomycetes</taxon>
        <taxon>Microstromatales</taxon>
        <taxon>Microstromatales incertae sedis</taxon>
        <taxon>Jaminaea</taxon>
    </lineage>
</organism>
<evidence type="ECO:0000256" key="1">
    <source>
        <dbReference type="ARBA" id="ARBA00006247"/>
    </source>
</evidence>
<reference evidence="10 11" key="1">
    <citation type="journal article" date="2018" name="Mol. Biol. Evol.">
        <title>Broad Genomic Sampling Reveals a Smut Pathogenic Ancestry of the Fungal Clade Ustilaginomycotina.</title>
        <authorList>
            <person name="Kijpornyongpan T."/>
            <person name="Mondo S.J."/>
            <person name="Barry K."/>
            <person name="Sandor L."/>
            <person name="Lee J."/>
            <person name="Lipzen A."/>
            <person name="Pangilinan J."/>
            <person name="LaButti K."/>
            <person name="Hainaut M."/>
            <person name="Henrissat B."/>
            <person name="Grigoriev I.V."/>
            <person name="Spatafora J.W."/>
            <person name="Aime M.C."/>
        </authorList>
    </citation>
    <scope>NUCLEOTIDE SEQUENCE [LARGE SCALE GENOMIC DNA]</scope>
    <source>
        <strain evidence="10 11">MCA 5214</strain>
    </source>
</reference>
<protein>
    <submittedName>
        <fullName evidence="10">Zn-dependent exopeptidase</fullName>
    </submittedName>
</protein>
<feature type="domain" description="Peptidase M20 dimerisation" evidence="9">
    <location>
        <begin position="619"/>
        <end position="766"/>
    </location>
</feature>
<dbReference type="Pfam" id="PF00400">
    <property type="entry name" value="WD40"/>
    <property type="match status" value="2"/>
</dbReference>
<evidence type="ECO:0000256" key="8">
    <source>
        <dbReference type="SAM" id="MobiDB-lite"/>
    </source>
</evidence>
<dbReference type="PRINTS" id="PR00320">
    <property type="entry name" value="GPROTEINBRPT"/>
</dbReference>
<feature type="non-terminal residue" evidence="10">
    <location>
        <position position="901"/>
    </location>
</feature>
<feature type="compositionally biased region" description="Acidic residues" evidence="8">
    <location>
        <begin position="121"/>
        <end position="130"/>
    </location>
</feature>